<organism evidence="2 3">
    <name type="scientific">Lachnellula suecica</name>
    <dbReference type="NCBI Taxonomy" id="602035"/>
    <lineage>
        <taxon>Eukaryota</taxon>
        <taxon>Fungi</taxon>
        <taxon>Dikarya</taxon>
        <taxon>Ascomycota</taxon>
        <taxon>Pezizomycotina</taxon>
        <taxon>Leotiomycetes</taxon>
        <taxon>Helotiales</taxon>
        <taxon>Lachnaceae</taxon>
        <taxon>Lachnellula</taxon>
    </lineage>
</organism>
<reference evidence="2 3" key="1">
    <citation type="submission" date="2018-05" db="EMBL/GenBank/DDBJ databases">
        <title>Genome sequencing and assembly of the regulated plant pathogen Lachnellula willkommii and related sister species for the development of diagnostic species identification markers.</title>
        <authorList>
            <person name="Giroux E."/>
            <person name="Bilodeau G."/>
        </authorList>
    </citation>
    <scope>NUCLEOTIDE SEQUENCE [LARGE SCALE GENOMIC DNA]</scope>
    <source>
        <strain evidence="2 3">CBS 268.59</strain>
    </source>
</reference>
<name>A0A8T9CJL4_9HELO</name>
<dbReference type="InterPro" id="IPR055481">
    <property type="entry name" value="DUF7053"/>
</dbReference>
<evidence type="ECO:0000313" key="3">
    <source>
        <dbReference type="Proteomes" id="UP000469558"/>
    </source>
</evidence>
<dbReference type="OrthoDB" id="4794810at2759"/>
<dbReference type="Pfam" id="PF23155">
    <property type="entry name" value="DUF7053"/>
    <property type="match status" value="1"/>
</dbReference>
<dbReference type="Proteomes" id="UP000469558">
    <property type="component" value="Unassembled WGS sequence"/>
</dbReference>
<comment type="caution">
    <text evidence="2">The sequence shown here is derived from an EMBL/GenBank/DDBJ whole genome shotgun (WGS) entry which is preliminary data.</text>
</comment>
<sequence length="185" mass="20168">MSFFNSTRMLTTDTPLPSSVDTKSAIALLHDHTTFQNLQPLLLKNVVLSTPPEAPWLVGEAQKISESLPGPDKLPIEYRSVTIGVPMGPFTSEVITLSAWIDTEDGMILVFQSQMGLSGRDQWRVVKAAEGDGLVLREESSMTGFALMMSFVAGAKKESHNEVGRSFVKKLEESRTEEGGLGIAK</sequence>
<proteinExistence type="predicted"/>
<protein>
    <recommendedName>
        <fullName evidence="1">DUF7053 domain-containing protein</fullName>
    </recommendedName>
</protein>
<gene>
    <name evidence="2" type="ORF">LSUE1_G002267</name>
</gene>
<dbReference type="AlphaFoldDB" id="A0A8T9CJL4"/>
<feature type="domain" description="DUF7053" evidence="1">
    <location>
        <begin position="6"/>
        <end position="172"/>
    </location>
</feature>
<evidence type="ECO:0000259" key="1">
    <source>
        <dbReference type="Pfam" id="PF23155"/>
    </source>
</evidence>
<dbReference type="EMBL" id="QGMK01000257">
    <property type="protein sequence ID" value="TVY82923.1"/>
    <property type="molecule type" value="Genomic_DNA"/>
</dbReference>
<dbReference type="PANTHER" id="PTHR38117">
    <property type="entry name" value="NACHT AND WD40 DOMAIN PROTEIN"/>
    <property type="match status" value="1"/>
</dbReference>
<keyword evidence="3" id="KW-1185">Reference proteome</keyword>
<evidence type="ECO:0000313" key="2">
    <source>
        <dbReference type="EMBL" id="TVY82923.1"/>
    </source>
</evidence>
<accession>A0A8T9CJL4</accession>
<dbReference type="PANTHER" id="PTHR38117:SF1">
    <property type="entry name" value="DUF3074 DOMAIN-CONTAINING PROTEIN"/>
    <property type="match status" value="1"/>
</dbReference>